<organism evidence="4 5">
    <name type="scientific">Rhizobium daejeonense</name>
    <dbReference type="NCBI Taxonomy" id="240521"/>
    <lineage>
        <taxon>Bacteria</taxon>
        <taxon>Pseudomonadati</taxon>
        <taxon>Pseudomonadota</taxon>
        <taxon>Alphaproteobacteria</taxon>
        <taxon>Hyphomicrobiales</taxon>
        <taxon>Rhizobiaceae</taxon>
        <taxon>Rhizobium/Agrobacterium group</taxon>
        <taxon>Rhizobium</taxon>
    </lineage>
</organism>
<evidence type="ECO:0000313" key="4">
    <source>
        <dbReference type="EMBL" id="NGO62227.1"/>
    </source>
</evidence>
<dbReference type="Gene3D" id="1.10.530.10">
    <property type="match status" value="1"/>
</dbReference>
<dbReference type="InterPro" id="IPR011970">
    <property type="entry name" value="MltB_2"/>
</dbReference>
<dbReference type="Proteomes" id="UP000477849">
    <property type="component" value="Unassembled WGS sequence"/>
</dbReference>
<keyword evidence="5" id="KW-1185">Reference proteome</keyword>
<dbReference type="InterPro" id="IPR043426">
    <property type="entry name" value="MltB-like"/>
</dbReference>
<reference evidence="4 5" key="1">
    <citation type="submission" date="2020-02" db="EMBL/GenBank/DDBJ databases">
        <title>Genome sequence of the type strain CCBAU10050 of Rhizobium daejeonense.</title>
        <authorList>
            <person name="Gao J."/>
            <person name="Sun J."/>
        </authorList>
    </citation>
    <scope>NUCLEOTIDE SEQUENCE [LARGE SCALE GENOMIC DNA]</scope>
    <source>
        <strain evidence="4 5">CCBAU10050</strain>
    </source>
</reference>
<proteinExistence type="predicted"/>
<dbReference type="PANTHER" id="PTHR30163:SF8">
    <property type="entry name" value="LYTIC MUREIN TRANSGLYCOSYLASE"/>
    <property type="match status" value="1"/>
</dbReference>
<evidence type="ECO:0000256" key="1">
    <source>
        <dbReference type="SAM" id="SignalP"/>
    </source>
</evidence>
<dbReference type="InterPro" id="IPR023346">
    <property type="entry name" value="Lysozyme-like_dom_sf"/>
</dbReference>
<dbReference type="Pfam" id="PF01471">
    <property type="entry name" value="PG_binding_1"/>
    <property type="match status" value="1"/>
</dbReference>
<dbReference type="SUPFAM" id="SSF53955">
    <property type="entry name" value="Lysozyme-like"/>
    <property type="match status" value="1"/>
</dbReference>
<comment type="caution">
    <text evidence="4">The sequence shown here is derived from an EMBL/GenBank/DDBJ whole genome shotgun (WGS) entry which is preliminary data.</text>
</comment>
<dbReference type="Gene3D" id="1.10.101.10">
    <property type="entry name" value="PGBD-like superfamily/PGBD"/>
    <property type="match status" value="1"/>
</dbReference>
<feature type="chain" id="PRO_5026910677" evidence="1">
    <location>
        <begin position="28"/>
        <end position="403"/>
    </location>
</feature>
<protein>
    <submittedName>
        <fullName evidence="4">Lytic murein transglycosylase</fullName>
    </submittedName>
</protein>
<feature type="signal peptide" evidence="1">
    <location>
        <begin position="1"/>
        <end position="27"/>
    </location>
</feature>
<dbReference type="PANTHER" id="PTHR30163">
    <property type="entry name" value="MEMBRANE-BOUND LYTIC MUREIN TRANSGLYCOSYLASE B"/>
    <property type="match status" value="1"/>
</dbReference>
<evidence type="ECO:0000259" key="3">
    <source>
        <dbReference type="Pfam" id="PF13406"/>
    </source>
</evidence>
<accession>A0A6M1RZ43</accession>
<dbReference type="InterPro" id="IPR036365">
    <property type="entry name" value="PGBD-like_sf"/>
</dbReference>
<dbReference type="CDD" id="cd13399">
    <property type="entry name" value="Slt35-like"/>
    <property type="match status" value="1"/>
</dbReference>
<dbReference type="AlphaFoldDB" id="A0A6M1RZ43"/>
<dbReference type="RefSeq" id="WP_163900804.1">
    <property type="nucleotide sequence ID" value="NZ_CP048427.1"/>
</dbReference>
<dbReference type="InterPro" id="IPR002477">
    <property type="entry name" value="Peptidoglycan-bd-like"/>
</dbReference>
<feature type="domain" description="Peptidoglycan binding-like" evidence="2">
    <location>
        <begin position="351"/>
        <end position="401"/>
    </location>
</feature>
<feature type="domain" description="Transglycosylase SLT" evidence="3">
    <location>
        <begin position="31"/>
        <end position="325"/>
    </location>
</feature>
<sequence>MNRTSRKLFGALAFSILTGLLPVEARADVGFKKWINGFYATAAQNGISQKTYNQAFAGVSEPDDFVLEKARYQPEFKSQIWDYVDSRVNPYTVKVGREMAAKYGPTLAVIERHFGVDKHILLAIWSMESNYGAALETPERLHHVPRALATLAYADPKRSKYAQKQLIAALKMLQNGDVTSKGLMGSWAGAMGHTQFIPSSYLLYAIDADGNGKKDIWHSVPDALATSANLLQKNDWQSGKTWGYEIVVPAGGAAHAGKTKTLAQWAALGFTRPSGKGFKNGAERAELKMPGGPNGPGFLMTKNFFVIKRYNAADSYALAVGMLADEIAGYGGMQQAWPRPHNTLDIKEKFELQTRMQALGYYDGKIDGNFGSGSKAAIEAIQSRLGMSVDGQPSKVLLDALRN</sequence>
<dbReference type="Pfam" id="PF13406">
    <property type="entry name" value="SLT_2"/>
    <property type="match status" value="1"/>
</dbReference>
<dbReference type="SUPFAM" id="SSF47090">
    <property type="entry name" value="PGBD-like"/>
    <property type="match status" value="1"/>
</dbReference>
<dbReference type="InterPro" id="IPR031304">
    <property type="entry name" value="SLT_2"/>
</dbReference>
<dbReference type="GO" id="GO:0008933">
    <property type="term" value="F:peptidoglycan lytic transglycosylase activity"/>
    <property type="evidence" value="ECO:0007669"/>
    <property type="project" value="TreeGrafter"/>
</dbReference>
<name>A0A6M1RZ43_9HYPH</name>
<evidence type="ECO:0000259" key="2">
    <source>
        <dbReference type="Pfam" id="PF01471"/>
    </source>
</evidence>
<gene>
    <name evidence="4" type="ORF">G6N76_00965</name>
</gene>
<keyword evidence="1" id="KW-0732">Signal</keyword>
<dbReference type="GO" id="GO:0009253">
    <property type="term" value="P:peptidoglycan catabolic process"/>
    <property type="evidence" value="ECO:0007669"/>
    <property type="project" value="TreeGrafter"/>
</dbReference>
<dbReference type="Gene3D" id="1.10.8.350">
    <property type="entry name" value="Bacterial muramidase"/>
    <property type="match status" value="1"/>
</dbReference>
<dbReference type="NCBIfam" id="TIGR02283">
    <property type="entry name" value="MltB_2"/>
    <property type="match status" value="1"/>
</dbReference>
<evidence type="ECO:0000313" key="5">
    <source>
        <dbReference type="Proteomes" id="UP000477849"/>
    </source>
</evidence>
<dbReference type="EMBL" id="JAAKZH010000001">
    <property type="protein sequence ID" value="NGO62227.1"/>
    <property type="molecule type" value="Genomic_DNA"/>
</dbReference>
<dbReference type="InterPro" id="IPR036366">
    <property type="entry name" value="PGBDSf"/>
</dbReference>